<sequence length="216" mass="24978">MSEYEDSFEDFDEKSSPRKSVHESVEAIYEDESFEAESHSPKKLSSTFVKGDVVEVYWDHEESWYRGRVKKVDPPNFFIVYEDGDTQWEDVKSIRYFSVPRLPTSVVSTPMVPMQTTSLKYLSPRPYSAVAEHYSIEKIAKPYISVMNHPISSTYLTPKKYASISTMKECCNCPSHSCYFITPRSTYKPVQDDEIHHPILKPCVIKRSTQTSCLNE</sequence>
<dbReference type="OrthoDB" id="79171at2759"/>
<comment type="caution">
    <text evidence="3">The sequence shown here is derived from an EMBL/GenBank/DDBJ whole genome shotgun (WGS) entry which is preliminary data.</text>
</comment>
<accession>A0A1V9ZQU3</accession>
<evidence type="ECO:0000256" key="1">
    <source>
        <dbReference type="SAM" id="MobiDB-lite"/>
    </source>
</evidence>
<dbReference type="SUPFAM" id="SSF63748">
    <property type="entry name" value="Tudor/PWWP/MBT"/>
    <property type="match status" value="1"/>
</dbReference>
<evidence type="ECO:0000259" key="2">
    <source>
        <dbReference type="SMART" id="SM00333"/>
    </source>
</evidence>
<dbReference type="Proteomes" id="UP000243217">
    <property type="component" value="Unassembled WGS sequence"/>
</dbReference>
<gene>
    <name evidence="3" type="ORF">THRCLA_05996</name>
</gene>
<dbReference type="InterPro" id="IPR002999">
    <property type="entry name" value="Tudor"/>
</dbReference>
<evidence type="ECO:0000313" key="4">
    <source>
        <dbReference type="Proteomes" id="UP000243217"/>
    </source>
</evidence>
<feature type="domain" description="Tudor" evidence="2">
    <location>
        <begin position="46"/>
        <end position="102"/>
    </location>
</feature>
<dbReference type="Gene3D" id="2.30.30.140">
    <property type="match status" value="1"/>
</dbReference>
<organism evidence="3 4">
    <name type="scientific">Thraustotheca clavata</name>
    <dbReference type="NCBI Taxonomy" id="74557"/>
    <lineage>
        <taxon>Eukaryota</taxon>
        <taxon>Sar</taxon>
        <taxon>Stramenopiles</taxon>
        <taxon>Oomycota</taxon>
        <taxon>Saprolegniomycetes</taxon>
        <taxon>Saprolegniales</taxon>
        <taxon>Achlyaceae</taxon>
        <taxon>Thraustotheca</taxon>
    </lineage>
</organism>
<dbReference type="SMART" id="SM00333">
    <property type="entry name" value="TUDOR"/>
    <property type="match status" value="1"/>
</dbReference>
<keyword evidence="4" id="KW-1185">Reference proteome</keyword>
<feature type="compositionally biased region" description="Acidic residues" evidence="1">
    <location>
        <begin position="1"/>
        <end position="12"/>
    </location>
</feature>
<protein>
    <recommendedName>
        <fullName evidence="2">Tudor domain-containing protein</fullName>
    </recommendedName>
</protein>
<reference evidence="3 4" key="1">
    <citation type="journal article" date="2014" name="Genome Biol. Evol.">
        <title>The secreted proteins of Achlya hypogyna and Thraustotheca clavata identify the ancestral oomycete secretome and reveal gene acquisitions by horizontal gene transfer.</title>
        <authorList>
            <person name="Misner I."/>
            <person name="Blouin N."/>
            <person name="Leonard G."/>
            <person name="Richards T.A."/>
            <person name="Lane C.E."/>
        </authorList>
    </citation>
    <scope>NUCLEOTIDE SEQUENCE [LARGE SCALE GENOMIC DNA]</scope>
    <source>
        <strain evidence="3 4">ATCC 34112</strain>
    </source>
</reference>
<dbReference type="AlphaFoldDB" id="A0A1V9ZQU3"/>
<proteinExistence type="predicted"/>
<name>A0A1V9ZQU3_9STRA</name>
<feature type="compositionally biased region" description="Basic and acidic residues" evidence="1">
    <location>
        <begin position="13"/>
        <end position="23"/>
    </location>
</feature>
<evidence type="ECO:0000313" key="3">
    <source>
        <dbReference type="EMBL" id="OQS00349.1"/>
    </source>
</evidence>
<feature type="region of interest" description="Disordered" evidence="1">
    <location>
        <begin position="1"/>
        <end position="23"/>
    </location>
</feature>
<dbReference type="EMBL" id="JNBS01001710">
    <property type="protein sequence ID" value="OQS00349.1"/>
    <property type="molecule type" value="Genomic_DNA"/>
</dbReference>